<organism evidence="2 3">
    <name type="scientific">Nematocida parisii (strain ERTm3)</name>
    <name type="common">Nematode killer fungus</name>
    <dbReference type="NCBI Taxonomy" id="935791"/>
    <lineage>
        <taxon>Eukaryota</taxon>
        <taxon>Fungi</taxon>
        <taxon>Fungi incertae sedis</taxon>
        <taxon>Microsporidia</taxon>
        <taxon>Nematocida</taxon>
    </lineage>
</organism>
<feature type="transmembrane region" description="Helical" evidence="1">
    <location>
        <begin position="350"/>
        <end position="373"/>
    </location>
</feature>
<reference evidence="2" key="1">
    <citation type="submission" date="2011-01" db="EMBL/GenBank/DDBJ databases">
        <title>The Genome Sequence of Nematocida parisii strain ERTm3.</title>
        <authorList>
            <consortium name="The Broad Institute Genome Sequencing Platform"/>
            <consortium name="The Broad Institute Genome Sequencing Center for Infectious Disease"/>
            <person name="Cuomo C."/>
            <person name="Troemel E."/>
            <person name="Young S.K."/>
            <person name="Zeng Q."/>
            <person name="Gargeya S."/>
            <person name="Fitzgerald M."/>
            <person name="Haas B."/>
            <person name="Abouelleil A."/>
            <person name="Alvarado L."/>
            <person name="Arachchi H.M."/>
            <person name="Berlin A."/>
            <person name="Chapman S.B."/>
            <person name="Gearin G."/>
            <person name="Goldberg J."/>
            <person name="Griggs A."/>
            <person name="Gujja S."/>
            <person name="Hansen M."/>
            <person name="Heiman D."/>
            <person name="Howarth C."/>
            <person name="Larimer J."/>
            <person name="Lui A."/>
            <person name="MacDonald P.J.P."/>
            <person name="McCowen C."/>
            <person name="Montmayeur A."/>
            <person name="Murphy C."/>
            <person name="Neiman D."/>
            <person name="Pearson M."/>
            <person name="Priest M."/>
            <person name="Roberts A."/>
            <person name="Saif S."/>
            <person name="Shea T."/>
            <person name="Sisk P."/>
            <person name="Stolte C."/>
            <person name="Sykes S."/>
            <person name="Wortman J."/>
            <person name="Nusbaum C."/>
            <person name="Birren B."/>
        </authorList>
    </citation>
    <scope>NUCLEOTIDE SEQUENCE</scope>
    <source>
        <strain evidence="2">ERTm3</strain>
    </source>
</reference>
<gene>
    <name evidence="2" type="ORF">NEQG_00987</name>
</gene>
<dbReference type="InParanoid" id="I3EIX1"/>
<evidence type="ECO:0000313" key="3">
    <source>
        <dbReference type="Proteomes" id="UP000002872"/>
    </source>
</evidence>
<dbReference type="HOGENOM" id="CLU_526848_0_0_1"/>
<name>I3EIX1_NEMP3</name>
<keyword evidence="1" id="KW-0812">Transmembrane</keyword>
<protein>
    <submittedName>
        <fullName evidence="2">Uncharacterized protein</fullName>
    </submittedName>
</protein>
<dbReference type="Gene3D" id="3.40.50.300">
    <property type="entry name" value="P-loop containing nucleotide triphosphate hydrolases"/>
    <property type="match status" value="1"/>
</dbReference>
<dbReference type="InterPro" id="IPR027417">
    <property type="entry name" value="P-loop_NTPase"/>
</dbReference>
<keyword evidence="3" id="KW-1185">Reference proteome</keyword>
<keyword evidence="1" id="KW-0472">Membrane</keyword>
<proteinExistence type="predicted"/>
<dbReference type="VEuPathDB" id="MicrosporidiaDB:NEQG_00987"/>
<dbReference type="OrthoDB" id="10340343at2759"/>
<dbReference type="EMBL" id="GL870877">
    <property type="protein sequence ID" value="EIJ89168.1"/>
    <property type="molecule type" value="Genomic_DNA"/>
</dbReference>
<dbReference type="Proteomes" id="UP000002872">
    <property type="component" value="Unassembled WGS sequence"/>
</dbReference>
<keyword evidence="1" id="KW-1133">Transmembrane helix</keyword>
<sequence>MGENLSTEMKEKHDMHMGSDENIIPTKIVDVSEATDDSIWIKNYIIEEDLYNTVYASCKIPKNKMTLVIGTKTQYDSIIKLLLAIGGYYREKVVTQGDILIKDEKGNYTTRNPEKWLKKVNCTLIEDPKLYNTFTVKEIITHIAELKGKKKEVANILSLLDLEKCKNQCMHSFNQYQEKMLKKVMLAIGLLLQNEINIWEVFDMENLDQVIDLIQKNNETNIITTEYPVPNLLIDKVDWIVFMHGSTVVYSGTRDHLLSYFRMSGVLRTKDCSLHTFFSTEPTERYKTNSATMSIKNLYKLANARIKAFPVESKKKMSNVWFVKMGKPNLWIVKQLMARAMRTYGPIFGFWIYIEIMMCVIALTCIVGIMYFFGAYDGRALGIANVVDNGSFETIIDLLQTVNQISNFFGIKQYVNQIIRFPYTIHGLNLFAQSITMYRFLYTLAAAFLVKYSLKSSYVEACLFDIKMGLYSPWNLIITIMIEFFIRNTVIHFIFQIITYFIVNRSILQNLAPKKFD</sequence>
<feature type="transmembrane region" description="Helical" evidence="1">
    <location>
        <begin position="436"/>
        <end position="454"/>
    </location>
</feature>
<evidence type="ECO:0000256" key="1">
    <source>
        <dbReference type="SAM" id="Phobius"/>
    </source>
</evidence>
<feature type="transmembrane region" description="Helical" evidence="1">
    <location>
        <begin position="474"/>
        <end position="503"/>
    </location>
</feature>
<dbReference type="SUPFAM" id="SSF52540">
    <property type="entry name" value="P-loop containing nucleoside triphosphate hydrolases"/>
    <property type="match status" value="1"/>
</dbReference>
<dbReference type="AlphaFoldDB" id="I3EIX1"/>
<evidence type="ECO:0000313" key="2">
    <source>
        <dbReference type="EMBL" id="EIJ89168.1"/>
    </source>
</evidence>
<accession>I3EIX1</accession>